<keyword evidence="2" id="KW-0472">Membrane</keyword>
<proteinExistence type="predicted"/>
<feature type="domain" description="Protein TsetseEP" evidence="3">
    <location>
        <begin position="80"/>
        <end position="195"/>
    </location>
</feature>
<keyword evidence="1" id="KW-0175">Coiled coil</keyword>
<dbReference type="EMBL" id="GBXI01012827">
    <property type="protein sequence ID" value="JAD01465.1"/>
    <property type="molecule type" value="Transcribed_RNA"/>
</dbReference>
<keyword evidence="2" id="KW-1133">Transmembrane helix</keyword>
<evidence type="ECO:0000256" key="1">
    <source>
        <dbReference type="SAM" id="Coils"/>
    </source>
</evidence>
<gene>
    <name evidence="4" type="ORF">g.56960</name>
</gene>
<dbReference type="InterPro" id="IPR007931">
    <property type="entry name" value="TsetseEP"/>
</dbReference>
<dbReference type="Pfam" id="PF05267">
    <property type="entry name" value="DUF725"/>
    <property type="match status" value="1"/>
</dbReference>
<feature type="coiled-coil region" evidence="1">
    <location>
        <begin position="108"/>
        <end position="142"/>
    </location>
</feature>
<protein>
    <recommendedName>
        <fullName evidence="3">Protein TsetseEP domain-containing protein</fullName>
    </recommendedName>
</protein>
<feature type="non-terminal residue" evidence="4">
    <location>
        <position position="1"/>
    </location>
</feature>
<name>A0A0A1WSH6_ZEUCU</name>
<dbReference type="AlphaFoldDB" id="A0A0A1WSH6"/>
<sequence>SSAESVENFKLQFYNIICYKMQLIRCTVLMAVCLLGVYAVPSSIEAQAAEFNHNGVFGLLVAQMRSALIDTRALTPAESVCATKYNNRTQQVNNLLTTQTNACFENANRTLVANNKNANATIANIRKNLKKVQQQLANCSAIADTGKFLNCNTASFDQNIQLLDAANSQAYQVEAQLAANQSQVAVVRRACVSAAIGGGKTNLTQTANDYQLCLSNISNQHVANKTLLN</sequence>
<evidence type="ECO:0000313" key="4">
    <source>
        <dbReference type="EMBL" id="JAD01465.1"/>
    </source>
</evidence>
<reference evidence="4" key="1">
    <citation type="submission" date="2014-11" db="EMBL/GenBank/DDBJ databases">
        <authorList>
            <person name="Geib S."/>
        </authorList>
    </citation>
    <scope>NUCLEOTIDE SEQUENCE</scope>
</reference>
<keyword evidence="2" id="KW-0812">Transmembrane</keyword>
<feature type="transmembrane region" description="Helical" evidence="2">
    <location>
        <begin position="23"/>
        <end position="41"/>
    </location>
</feature>
<accession>A0A0A1WSH6</accession>
<evidence type="ECO:0000256" key="2">
    <source>
        <dbReference type="SAM" id="Phobius"/>
    </source>
</evidence>
<evidence type="ECO:0000259" key="3">
    <source>
        <dbReference type="Pfam" id="PF05267"/>
    </source>
</evidence>
<organism evidence="4">
    <name type="scientific">Zeugodacus cucurbitae</name>
    <name type="common">Melon fruit fly</name>
    <name type="synonym">Bactrocera cucurbitae</name>
    <dbReference type="NCBI Taxonomy" id="28588"/>
    <lineage>
        <taxon>Eukaryota</taxon>
        <taxon>Metazoa</taxon>
        <taxon>Ecdysozoa</taxon>
        <taxon>Arthropoda</taxon>
        <taxon>Hexapoda</taxon>
        <taxon>Insecta</taxon>
        <taxon>Pterygota</taxon>
        <taxon>Neoptera</taxon>
        <taxon>Endopterygota</taxon>
        <taxon>Diptera</taxon>
        <taxon>Brachycera</taxon>
        <taxon>Muscomorpha</taxon>
        <taxon>Tephritoidea</taxon>
        <taxon>Tephritidae</taxon>
        <taxon>Zeugodacus</taxon>
        <taxon>Zeugodacus</taxon>
    </lineage>
</organism>
<reference evidence="4" key="2">
    <citation type="journal article" date="2015" name="Gigascience">
        <title>Reconstructing a comprehensive transcriptome assembly of a white-pupal translocated strain of the pest fruit fly Bactrocera cucurbitae.</title>
        <authorList>
            <person name="Sim S.B."/>
            <person name="Calla B."/>
            <person name="Hall B."/>
            <person name="DeRego T."/>
            <person name="Geib S.M."/>
        </authorList>
    </citation>
    <scope>NUCLEOTIDE SEQUENCE</scope>
</reference>